<dbReference type="SMART" id="SM00559">
    <property type="entry name" value="Ku78"/>
    <property type="match status" value="1"/>
</dbReference>
<dbReference type="GO" id="GO:0016787">
    <property type="term" value="F:hydrolase activity"/>
    <property type="evidence" value="ECO:0007669"/>
    <property type="project" value="UniProtKB-KW"/>
</dbReference>
<sequence length="733" mass="82966">MAWSGNKAAVVLCMDVGFAMSNSCPGEESPFEQAKKVMTMFVQRQVFAESKNEIALVLFGTDGTENALAAGDQYQNITVHRHLMLPDFDLLEDIESRIQPGSQQADFLDALIVCMDVIQSETVGKKFEKKHIEVFTDLSSPFSKDQLDIIIHNLKKSGISLQFFLPFPIAKINGTGDRGDGSLYLDDRGPSFPQKGITEQQKEGIQMVKNVMMSLEGEDGLDEIYSFRESLRQLCVFKKIERRSMPWSCQLTIGSNLSIKIVAYKSITLEQIKKTWMVVDARTLKKEDIQKETVYCLNDDDETEVPKEDTIQGFRYGSDIVPFSKVDEEQMKYKSEGKCFSVLGFCRSSQVQRKFFMGSQVLKVFAAKGDKAAAVALSSLVHALDELDMVAVVRYVYDRRANPQVGVAFPYIKDAYECLVYVQLPFMEDLRQYMFSSLKNNKKFTPTEAQLSAVDALIDSMSLVKEDKEEDTIEDLFPTTKIPNPAFQRLFQCLLHRALHPQEPLPPIQQHILNMLEPPTEVTAKCQIPLSKIKNLFPLTEAIKKKDQVTAQDIFQDNHEEGPTAKKCKTEEGEAHFSVSGLAEVSIIKVGSVNPVENFRALVRQKNASFEEACHQLITHIEQFLDTNETPYFMKSMDCIKAFREEAIQFSEEQHFNSFMKSLREKVEVKQLNHFWDIVVQDGITLITKDEASGSSVTAEEAKKFLAPKEKPHEDKAAMFEEGGDVDDLLDMM</sequence>
<comment type="similarity">
    <text evidence="3">Belongs to the ku80 family.</text>
</comment>
<keyword evidence="10" id="KW-0832">Ubl conjugation</keyword>
<protein>
    <recommendedName>
        <fullName evidence="15">X-ray repair cross-complementing protein 5</fullName>
    </recommendedName>
    <alternativeName>
        <fullName evidence="21">ATP-dependent DNA helicase 2 subunit 2</fullName>
    </alternativeName>
    <alternativeName>
        <fullName evidence="19">ATP-dependent DNA helicase II 80 kDa subunit</fullName>
    </alternativeName>
    <alternativeName>
        <fullName evidence="16">CTC box-binding factor 85 kDa subunit</fullName>
    </alternativeName>
    <alternativeName>
        <fullName evidence="18">DNA repair protein XRCC5</fullName>
    </alternativeName>
    <alternativeName>
        <fullName evidence="17">Ku80</fullName>
    </alternativeName>
    <alternativeName>
        <fullName evidence="20">Nuclear factor IV</fullName>
    </alternativeName>
</protein>
<reference evidence="25" key="1">
    <citation type="submission" date="2019-04" db="EMBL/GenBank/DDBJ databases">
        <authorList>
            <person name="Alioto T."/>
            <person name="Alioto T."/>
        </authorList>
    </citation>
    <scope>NUCLEOTIDE SEQUENCE [LARGE SCALE GENOMIC DNA]</scope>
</reference>
<dbReference type="Pfam" id="PF03730">
    <property type="entry name" value="Ku_C"/>
    <property type="match status" value="1"/>
</dbReference>
<evidence type="ECO:0000256" key="19">
    <source>
        <dbReference type="ARBA" id="ARBA00082843"/>
    </source>
</evidence>
<keyword evidence="7" id="KW-0378">Hydrolase</keyword>
<dbReference type="PIRSF" id="PIRSF016570">
    <property type="entry name" value="Ku80"/>
    <property type="match status" value="1"/>
</dbReference>
<dbReference type="GO" id="GO:0006310">
    <property type="term" value="P:DNA recombination"/>
    <property type="evidence" value="ECO:0007669"/>
    <property type="project" value="UniProtKB-KW"/>
</dbReference>
<dbReference type="InterPro" id="IPR036465">
    <property type="entry name" value="vWFA_dom_sf"/>
</dbReference>
<dbReference type="GO" id="GO:0005694">
    <property type="term" value="C:chromosome"/>
    <property type="evidence" value="ECO:0007669"/>
    <property type="project" value="UniProtKB-SubCell"/>
</dbReference>
<dbReference type="SMART" id="SM00327">
    <property type="entry name" value="VWA"/>
    <property type="match status" value="1"/>
</dbReference>
<keyword evidence="6" id="KW-0227">DNA damage</keyword>
<dbReference type="EMBL" id="CABDUW010000061">
    <property type="protein sequence ID" value="VTJ56118.1"/>
    <property type="molecule type" value="Genomic_DNA"/>
</dbReference>
<evidence type="ECO:0000256" key="13">
    <source>
        <dbReference type="ARBA" id="ARBA00023204"/>
    </source>
</evidence>
<dbReference type="Gene3D" id="2.40.290.10">
    <property type="match status" value="1"/>
</dbReference>
<dbReference type="InterPro" id="IPR006164">
    <property type="entry name" value="DNA_bd_Ku70/Ku80"/>
</dbReference>
<evidence type="ECO:0000256" key="22">
    <source>
        <dbReference type="SAM" id="SignalP"/>
    </source>
</evidence>
<evidence type="ECO:0000256" key="17">
    <source>
        <dbReference type="ARBA" id="ARBA00078350"/>
    </source>
</evidence>
<comment type="caution">
    <text evidence="25">The sequence shown here is derived from an EMBL/GenBank/DDBJ whole genome shotgun (WGS) entry which is preliminary data.</text>
</comment>
<evidence type="ECO:0000256" key="3">
    <source>
        <dbReference type="ARBA" id="ARBA00007726"/>
    </source>
</evidence>
<dbReference type="GO" id="GO:0003678">
    <property type="term" value="F:DNA helicase activity"/>
    <property type="evidence" value="ECO:0007669"/>
    <property type="project" value="InterPro"/>
</dbReference>
<keyword evidence="22" id="KW-0732">Signal</keyword>
<evidence type="ECO:0000256" key="5">
    <source>
        <dbReference type="ARBA" id="ARBA00022741"/>
    </source>
</evidence>
<dbReference type="FunFam" id="1.10.1600.10:FF:000002">
    <property type="entry name" value="X-ray repair cross-complementing protein 5"/>
    <property type="match status" value="1"/>
</dbReference>
<dbReference type="Pfam" id="PF03731">
    <property type="entry name" value="Ku_N"/>
    <property type="match status" value="1"/>
</dbReference>
<dbReference type="FunFam" id="2.40.290.10:FF:000005">
    <property type="entry name" value="X-ray repair cross-complementing protein 5"/>
    <property type="match status" value="1"/>
</dbReference>
<evidence type="ECO:0000313" key="25">
    <source>
        <dbReference type="EMBL" id="VTJ56118.1"/>
    </source>
</evidence>
<comment type="subcellular location">
    <subcellularLocation>
        <location evidence="2">Chromosome</location>
    </subcellularLocation>
    <subcellularLocation>
        <location evidence="1">Nucleus</location>
    </subcellularLocation>
</comment>
<dbReference type="GO" id="GO:0003690">
    <property type="term" value="F:double-stranded DNA binding"/>
    <property type="evidence" value="ECO:0007669"/>
    <property type="project" value="TreeGrafter"/>
</dbReference>
<accession>A0A5E4AFX7</accession>
<dbReference type="PANTHER" id="PTHR12604">
    <property type="entry name" value="KU AUTOANTIGEN DNA HELICASE"/>
    <property type="match status" value="1"/>
</dbReference>
<evidence type="ECO:0000256" key="4">
    <source>
        <dbReference type="ARBA" id="ARBA00022454"/>
    </source>
</evidence>
<keyword evidence="11" id="KW-0238">DNA-binding</keyword>
<evidence type="ECO:0000256" key="16">
    <source>
        <dbReference type="ARBA" id="ARBA00076176"/>
    </source>
</evidence>
<evidence type="ECO:0000256" key="8">
    <source>
        <dbReference type="ARBA" id="ARBA00022806"/>
    </source>
</evidence>
<keyword evidence="14" id="KW-0539">Nucleus</keyword>
<evidence type="ECO:0000256" key="18">
    <source>
        <dbReference type="ARBA" id="ARBA00080462"/>
    </source>
</evidence>
<dbReference type="GO" id="GO:0000723">
    <property type="term" value="P:telomere maintenance"/>
    <property type="evidence" value="ECO:0007669"/>
    <property type="project" value="InterPro"/>
</dbReference>
<dbReference type="Gene3D" id="1.10.1600.10">
    <property type="match status" value="1"/>
</dbReference>
<dbReference type="InterPro" id="IPR014893">
    <property type="entry name" value="Ku_PK_bind"/>
</dbReference>
<dbReference type="Gene3D" id="3.40.50.410">
    <property type="entry name" value="von Willebrand factor, type A domain"/>
    <property type="match status" value="1"/>
</dbReference>
<dbReference type="Pfam" id="PF08785">
    <property type="entry name" value="Ku_PK_bind"/>
    <property type="match status" value="1"/>
</dbReference>
<dbReference type="InterPro" id="IPR005160">
    <property type="entry name" value="Ku_C"/>
</dbReference>
<evidence type="ECO:0000313" key="26">
    <source>
        <dbReference type="Proteomes" id="UP000335636"/>
    </source>
</evidence>
<evidence type="ECO:0000256" key="20">
    <source>
        <dbReference type="ARBA" id="ARBA00083193"/>
    </source>
</evidence>
<dbReference type="Proteomes" id="UP000335636">
    <property type="component" value="Unassembled WGS sequence"/>
</dbReference>
<feature type="chain" id="PRO_5022662760" description="X-ray repair cross-complementing protein 5" evidence="22">
    <location>
        <begin position="22"/>
        <end position="733"/>
    </location>
</feature>
<evidence type="ECO:0000256" key="10">
    <source>
        <dbReference type="ARBA" id="ARBA00022843"/>
    </source>
</evidence>
<dbReference type="Gene3D" id="1.25.40.240">
    <property type="entry name" value="Ku, C-terminal domain"/>
    <property type="match status" value="1"/>
</dbReference>
<dbReference type="Pfam" id="PF02735">
    <property type="entry name" value="Ku"/>
    <property type="match status" value="1"/>
</dbReference>
<keyword evidence="5" id="KW-0547">Nucleotide-binding</keyword>
<dbReference type="PANTHER" id="PTHR12604:SF4">
    <property type="entry name" value="X-RAY REPAIR CROSS-COMPLEMENTING PROTEIN 5"/>
    <property type="match status" value="1"/>
</dbReference>
<dbReference type="SUPFAM" id="SSF101420">
    <property type="entry name" value="C-terminal domain of Ku80"/>
    <property type="match status" value="1"/>
</dbReference>
<evidence type="ECO:0000259" key="24">
    <source>
        <dbReference type="SMART" id="SM00559"/>
    </source>
</evidence>
<dbReference type="GO" id="GO:0003684">
    <property type="term" value="F:damaged DNA binding"/>
    <property type="evidence" value="ECO:0007669"/>
    <property type="project" value="InterPro"/>
</dbReference>
<keyword evidence="12" id="KW-0233">DNA recombination</keyword>
<evidence type="ECO:0000256" key="1">
    <source>
        <dbReference type="ARBA" id="ARBA00004123"/>
    </source>
</evidence>
<proteinExistence type="inferred from homology"/>
<dbReference type="CDD" id="cd01458">
    <property type="entry name" value="vWA_ku"/>
    <property type="match status" value="1"/>
</dbReference>
<dbReference type="SUPFAM" id="SSF53300">
    <property type="entry name" value="vWA-like"/>
    <property type="match status" value="1"/>
</dbReference>
<dbReference type="FunFam" id="1.25.40.240:FF:000001">
    <property type="entry name" value="X-ray repair cross-complementing protein 5"/>
    <property type="match status" value="1"/>
</dbReference>
<name>A0A5E4AFX7_MARMO</name>
<dbReference type="SUPFAM" id="SSF100939">
    <property type="entry name" value="SPOC domain-like"/>
    <property type="match status" value="1"/>
</dbReference>
<dbReference type="InterPro" id="IPR016194">
    <property type="entry name" value="SPOC-like_C_dom_sf"/>
</dbReference>
<feature type="signal peptide" evidence="22">
    <location>
        <begin position="1"/>
        <end position="21"/>
    </location>
</feature>
<feature type="domain" description="Ku" evidence="24">
    <location>
        <begin position="302"/>
        <end position="441"/>
    </location>
</feature>
<dbReference type="FunFam" id="3.40.50.410:FF:000055">
    <property type="entry name" value="X-ray repair cross-complementing protein 5"/>
    <property type="match status" value="1"/>
</dbReference>
<dbReference type="InterPro" id="IPR024193">
    <property type="entry name" value="Ku80"/>
</dbReference>
<feature type="domain" description="VWFA" evidence="23">
    <location>
        <begin position="7"/>
        <end position="190"/>
    </location>
</feature>
<dbReference type="GO" id="GO:0042162">
    <property type="term" value="F:telomeric DNA binding"/>
    <property type="evidence" value="ECO:0007669"/>
    <property type="project" value="InterPro"/>
</dbReference>
<dbReference type="GO" id="GO:0006303">
    <property type="term" value="P:double-strand break repair via nonhomologous end joining"/>
    <property type="evidence" value="ECO:0007669"/>
    <property type="project" value="InterPro"/>
</dbReference>
<gene>
    <name evidence="25" type="ORF">MONAX_5E031466</name>
</gene>
<evidence type="ECO:0000256" key="11">
    <source>
        <dbReference type="ARBA" id="ARBA00023125"/>
    </source>
</evidence>
<evidence type="ECO:0000256" key="7">
    <source>
        <dbReference type="ARBA" id="ARBA00022801"/>
    </source>
</evidence>
<dbReference type="GO" id="GO:0043564">
    <property type="term" value="C:Ku70:Ku80 complex"/>
    <property type="evidence" value="ECO:0007669"/>
    <property type="project" value="InterPro"/>
</dbReference>
<dbReference type="InterPro" id="IPR005161">
    <property type="entry name" value="Ku_N"/>
</dbReference>
<evidence type="ECO:0000256" key="14">
    <source>
        <dbReference type="ARBA" id="ARBA00023242"/>
    </source>
</evidence>
<keyword evidence="26" id="KW-1185">Reference proteome</keyword>
<evidence type="ECO:0000256" key="12">
    <source>
        <dbReference type="ARBA" id="ARBA00023172"/>
    </source>
</evidence>
<keyword evidence="8" id="KW-0347">Helicase</keyword>
<dbReference type="AlphaFoldDB" id="A0A5E4AFX7"/>
<keyword evidence="13" id="KW-0234">DNA repair</keyword>
<dbReference type="InterPro" id="IPR002035">
    <property type="entry name" value="VWF_A"/>
</dbReference>
<evidence type="ECO:0000259" key="23">
    <source>
        <dbReference type="SMART" id="SM00327"/>
    </source>
</evidence>
<dbReference type="GO" id="GO:0005737">
    <property type="term" value="C:cytoplasm"/>
    <property type="evidence" value="ECO:0007669"/>
    <property type="project" value="UniProtKB-ARBA"/>
</dbReference>
<keyword evidence="9" id="KW-0067">ATP-binding</keyword>
<evidence type="ECO:0000256" key="21">
    <source>
        <dbReference type="ARBA" id="ARBA00083457"/>
    </source>
</evidence>
<dbReference type="GO" id="GO:0005524">
    <property type="term" value="F:ATP binding"/>
    <property type="evidence" value="ECO:0007669"/>
    <property type="project" value="UniProtKB-KW"/>
</dbReference>
<evidence type="ECO:0000256" key="9">
    <source>
        <dbReference type="ARBA" id="ARBA00022840"/>
    </source>
</evidence>
<evidence type="ECO:0000256" key="15">
    <source>
        <dbReference type="ARBA" id="ARBA00071961"/>
    </source>
</evidence>
<dbReference type="InterPro" id="IPR036494">
    <property type="entry name" value="Ku_C_sf"/>
</dbReference>
<dbReference type="CDD" id="cd00873">
    <property type="entry name" value="KU80"/>
    <property type="match status" value="1"/>
</dbReference>
<evidence type="ECO:0000256" key="2">
    <source>
        <dbReference type="ARBA" id="ARBA00004286"/>
    </source>
</evidence>
<organism evidence="25 26">
    <name type="scientific">Marmota monax</name>
    <name type="common">Woodchuck</name>
    <dbReference type="NCBI Taxonomy" id="9995"/>
    <lineage>
        <taxon>Eukaryota</taxon>
        <taxon>Metazoa</taxon>
        <taxon>Chordata</taxon>
        <taxon>Craniata</taxon>
        <taxon>Vertebrata</taxon>
        <taxon>Euteleostomi</taxon>
        <taxon>Mammalia</taxon>
        <taxon>Eutheria</taxon>
        <taxon>Euarchontoglires</taxon>
        <taxon>Glires</taxon>
        <taxon>Rodentia</taxon>
        <taxon>Sciuromorpha</taxon>
        <taxon>Sciuridae</taxon>
        <taxon>Xerinae</taxon>
        <taxon>Marmotini</taxon>
        <taxon>Marmota</taxon>
    </lineage>
</organism>
<evidence type="ECO:0000256" key="6">
    <source>
        <dbReference type="ARBA" id="ARBA00022763"/>
    </source>
</evidence>
<keyword evidence="4" id="KW-0158">Chromosome</keyword>